<dbReference type="SUPFAM" id="SSF56112">
    <property type="entry name" value="Protein kinase-like (PK-like)"/>
    <property type="match status" value="1"/>
</dbReference>
<dbReference type="CDD" id="cd00096">
    <property type="entry name" value="Ig"/>
    <property type="match status" value="1"/>
</dbReference>
<dbReference type="SMART" id="SM00408">
    <property type="entry name" value="IGc2"/>
    <property type="match status" value="6"/>
</dbReference>
<gene>
    <name evidence="21" type="primary">LOC112689394</name>
</gene>
<dbReference type="Pfam" id="PF07714">
    <property type="entry name" value="PK_Tyr_Ser-Thr"/>
    <property type="match status" value="1"/>
</dbReference>
<keyword evidence="6" id="KW-1015">Disulfide bond</keyword>
<evidence type="ECO:0000256" key="11">
    <source>
        <dbReference type="PIRSR" id="PIRSR000615-1"/>
    </source>
</evidence>
<feature type="domain" description="Ig-like" evidence="19">
    <location>
        <begin position="444"/>
        <end position="547"/>
    </location>
</feature>
<dbReference type="InterPro" id="IPR003599">
    <property type="entry name" value="Ig_sub"/>
</dbReference>
<feature type="domain" description="Ig-like" evidence="19">
    <location>
        <begin position="660"/>
        <end position="750"/>
    </location>
</feature>
<dbReference type="GO" id="GO:0046872">
    <property type="term" value="F:metal ion binding"/>
    <property type="evidence" value="ECO:0007669"/>
    <property type="project" value="UniProtKB-KW"/>
</dbReference>
<dbReference type="Gene3D" id="3.30.200.20">
    <property type="entry name" value="Phosphorylase Kinase, domain 1"/>
    <property type="match status" value="1"/>
</dbReference>
<dbReference type="FunFam" id="1.10.510.10:FF:000373">
    <property type="entry name" value="Receptor protein-tyrosine kinase"/>
    <property type="match status" value="1"/>
</dbReference>
<evidence type="ECO:0000256" key="7">
    <source>
        <dbReference type="ARBA" id="ARBA00023170"/>
    </source>
</evidence>
<evidence type="ECO:0000256" key="16">
    <source>
        <dbReference type="SAM" id="Phobius"/>
    </source>
</evidence>
<feature type="transmembrane region" description="Helical" evidence="16">
    <location>
        <begin position="761"/>
        <end position="783"/>
    </location>
</feature>
<dbReference type="EC" id="2.7.10.1" evidence="2"/>
<feature type="chain" id="PRO_5034474007" description="receptor protein-tyrosine kinase" evidence="17">
    <location>
        <begin position="23"/>
        <end position="1289"/>
    </location>
</feature>
<keyword evidence="13" id="KW-0479">Metal-binding</keyword>
<name>A0A8B8G8E3_9HEMI</name>
<dbReference type="PROSITE" id="PS00109">
    <property type="entry name" value="PROTEIN_KINASE_TYR"/>
    <property type="match status" value="1"/>
</dbReference>
<evidence type="ECO:0000256" key="4">
    <source>
        <dbReference type="ARBA" id="ARBA00022989"/>
    </source>
</evidence>
<keyword evidence="3 16" id="KW-0812">Transmembrane</keyword>
<feature type="signal peptide" evidence="17">
    <location>
        <begin position="1"/>
        <end position="22"/>
    </location>
</feature>
<evidence type="ECO:0000256" key="10">
    <source>
        <dbReference type="ARBA" id="ARBA00051243"/>
    </source>
</evidence>
<dbReference type="GO" id="GO:0007169">
    <property type="term" value="P:cell surface receptor protein tyrosine kinase signaling pathway"/>
    <property type="evidence" value="ECO:0007669"/>
    <property type="project" value="TreeGrafter"/>
</dbReference>
<feature type="domain" description="Ig-like" evidence="19">
    <location>
        <begin position="566"/>
        <end position="653"/>
    </location>
</feature>
<dbReference type="GO" id="GO:0005524">
    <property type="term" value="F:ATP binding"/>
    <property type="evidence" value="ECO:0007669"/>
    <property type="project" value="UniProtKB-UniRule"/>
</dbReference>
<keyword evidence="12 15" id="KW-0067">ATP-binding</keyword>
<keyword evidence="8" id="KW-0325">Glycoprotein</keyword>
<keyword evidence="9" id="KW-0393">Immunoglobulin domain</keyword>
<reference evidence="21" key="1">
    <citation type="submission" date="2025-08" db="UniProtKB">
        <authorList>
            <consortium name="RefSeq"/>
        </authorList>
    </citation>
    <scope>IDENTIFICATION</scope>
    <source>
        <tissue evidence="21">Whole body</tissue>
    </source>
</reference>
<dbReference type="SUPFAM" id="SSF48726">
    <property type="entry name" value="Immunoglobulin"/>
    <property type="match status" value="6"/>
</dbReference>
<evidence type="ECO:0000313" key="20">
    <source>
        <dbReference type="Proteomes" id="UP000694846"/>
    </source>
</evidence>
<feature type="site" description="Important for interaction with phosphotyrosine-binding proteins" evidence="14">
    <location>
        <position position="1185"/>
    </location>
</feature>
<dbReference type="GO" id="GO:0005886">
    <property type="term" value="C:plasma membrane"/>
    <property type="evidence" value="ECO:0007669"/>
    <property type="project" value="TreeGrafter"/>
</dbReference>
<evidence type="ECO:0000256" key="15">
    <source>
        <dbReference type="PROSITE-ProRule" id="PRU10141"/>
    </source>
</evidence>
<dbReference type="FunFam" id="2.60.40.10:FF:000032">
    <property type="entry name" value="palladin isoform X1"/>
    <property type="match status" value="1"/>
</dbReference>
<dbReference type="CTD" id="5817"/>
<dbReference type="PIRSF" id="PIRSF000615">
    <property type="entry name" value="TyrPK_CSF1-R"/>
    <property type="match status" value="1"/>
</dbReference>
<evidence type="ECO:0000256" key="8">
    <source>
        <dbReference type="ARBA" id="ARBA00023180"/>
    </source>
</evidence>
<dbReference type="PROSITE" id="PS50835">
    <property type="entry name" value="IG_LIKE"/>
    <property type="match status" value="4"/>
</dbReference>
<feature type="domain" description="Protein kinase" evidence="18">
    <location>
        <begin position="837"/>
        <end position="1177"/>
    </location>
</feature>
<dbReference type="InterPro" id="IPR008266">
    <property type="entry name" value="Tyr_kinase_AS"/>
</dbReference>
<accession>A0A8B8G8E3</accession>
<comment type="catalytic activity">
    <reaction evidence="10">
        <text>L-tyrosyl-[protein] + ATP = O-phospho-L-tyrosyl-[protein] + ADP + H(+)</text>
        <dbReference type="Rhea" id="RHEA:10596"/>
        <dbReference type="Rhea" id="RHEA-COMP:10136"/>
        <dbReference type="Rhea" id="RHEA-COMP:20101"/>
        <dbReference type="ChEBI" id="CHEBI:15378"/>
        <dbReference type="ChEBI" id="CHEBI:30616"/>
        <dbReference type="ChEBI" id="CHEBI:46858"/>
        <dbReference type="ChEBI" id="CHEBI:61978"/>
        <dbReference type="ChEBI" id="CHEBI:456216"/>
        <dbReference type="EC" id="2.7.10.1"/>
    </reaction>
</comment>
<feature type="binding site" evidence="13">
    <location>
        <position position="1045"/>
    </location>
    <ligand>
        <name>Mg(2+)</name>
        <dbReference type="ChEBI" id="CHEBI:18420"/>
    </ligand>
</feature>
<keyword evidence="4 16" id="KW-1133">Transmembrane helix</keyword>
<dbReference type="GeneID" id="112689394"/>
<dbReference type="Gene3D" id="1.10.510.10">
    <property type="entry name" value="Transferase(Phosphotransferase) domain 1"/>
    <property type="match status" value="1"/>
</dbReference>
<dbReference type="RefSeq" id="XP_025418876.1">
    <property type="nucleotide sequence ID" value="XM_025563091.1"/>
</dbReference>
<keyword evidence="5 16" id="KW-0472">Membrane</keyword>
<evidence type="ECO:0000256" key="6">
    <source>
        <dbReference type="ARBA" id="ARBA00023157"/>
    </source>
</evidence>
<feature type="transmembrane region" description="Helical" evidence="16">
    <location>
        <begin position="1101"/>
        <end position="1119"/>
    </location>
</feature>
<dbReference type="FunFam" id="3.30.200.20:FF:000384">
    <property type="entry name" value="Receptor protein-tyrosine kinase"/>
    <property type="match status" value="1"/>
</dbReference>
<evidence type="ECO:0000313" key="21">
    <source>
        <dbReference type="RefSeq" id="XP_025418876.1"/>
    </source>
</evidence>
<evidence type="ECO:0000256" key="5">
    <source>
        <dbReference type="ARBA" id="ARBA00023136"/>
    </source>
</evidence>
<keyword evidence="13" id="KW-0460">Magnesium</keyword>
<feature type="active site" description="Proton acceptor" evidence="11">
    <location>
        <position position="1040"/>
    </location>
</feature>
<dbReference type="PROSITE" id="PS50011">
    <property type="entry name" value="PROTEIN_KINASE_DOM"/>
    <property type="match status" value="1"/>
</dbReference>
<dbReference type="Pfam" id="PF07679">
    <property type="entry name" value="I-set"/>
    <property type="match status" value="2"/>
</dbReference>
<evidence type="ECO:0000256" key="3">
    <source>
        <dbReference type="ARBA" id="ARBA00022692"/>
    </source>
</evidence>
<dbReference type="InterPro" id="IPR013783">
    <property type="entry name" value="Ig-like_fold"/>
</dbReference>
<evidence type="ECO:0000256" key="9">
    <source>
        <dbReference type="ARBA" id="ARBA00023319"/>
    </source>
</evidence>
<dbReference type="InterPro" id="IPR001245">
    <property type="entry name" value="Ser-Thr/Tyr_kinase_cat_dom"/>
</dbReference>
<sequence length="1289" mass="146360">MIRSVLLHVVAVVVTVTGTVSALDLQIVPDVPELTLTSGADFILQCMGDVPVTWKLEKYDPNLNVKKMSSIDISQGLLANSSHISLLTLSRASYLDTGYYYCVPLSETLKLDEQNSKSIYLFIQHDTYLLAVPEDLVMLSPNEYANVIIPCRPTSPDVNVTLFKDDEELVPGNSYNGMEVHYDNKIGFFLGTVTMFSTGFYNCRAELNHKEYIPTFHYQLFVMPKIHQVEKPYINSSGQSDHIIIGQNLSLNCSVSMDIGIGFTLRWKVPDEQKLKTEHMKIGKQNFFNGLKHGIGKSVGSILLNIQNVSSDDEGEYICEVTVHSGHTNRNTFNLKTFTPDMTYLNLTVQGGIYKIIRRAGYQYVQWIILVSAYPAPTLVWRDPDGREIGKENIDKVSVENDKSTSKLVIRDLQLYDSGVYELVAHNDAHVQRITVTLLVENEPFVEIANKSTVGEFYELGKVHSVQCYVGGYPLPGVEWSFKQCSNYPNCDDSFIKLSRNMYKEVVFKETFLVSTLNITATETGIFLCNATNDFGNSSEESTFLVTDLSKGTFGLDINGPPLVVDGDNVIVECGASKYYYQQDIKWIHRTLNNIEIPMQNTENINITNSTSKFSHRSYLTIKNITKKFDGEFLCLLIELNKKNVVTKSYKLSVKDSFRPVIYESSNSSLEIKTGTPVQWKCYVRGMPPPTISWFLNDQKLFFNKSDSRMLLKDKNQTLIIRYAALQDGGLYKCNASNRIGSVIATNTLSFLDKPKDHEHFGFIAFCSVLIVLLGVLMIGCATRLKRERKLRKELALAGLLYFENGAVESWNPDLGIEEQAELLPYDKRWEFPRDKLKLGKQLGSGAFGVVFKADAIGIIDRDTTTTVAVKMVKPNTDPSHIKALASELKIMIHLGRHLNVVNLLGAYTGNINKRELMVIVEYCRFGNIHQYLLKQRNCFVDQVTPDGYLDYNIKTISKNPYYENVPNNNCVPEKPDDSSTQIGSDGYLVADEPEWRSNYRGDYNNLIIKPLCTHDLLCWSFQVARGMEYLASRKILHGDLATRNILLAEDNIVKICDFGFAKTMYNSENYKKQSANDLLPVKWMAIESLRDRVFSTQSDVWAFGIVLWEIFSLAVTPYPNIQKFNELFEKLVGGYRMEQPKYANFDIYNIMLDCWKMNPMTRPSFTDLSERLGDLLKDGTKSHYMNLNEVYMRMNTEGSPSTDYLSLLTAPTYLNCSTVSENNSNSYPNISEHSETKEDLELKPMLYSSECSDYINLTKPSYFSNPNYDVVDKSKNYPYLQSQYPSYV</sequence>
<dbReference type="OrthoDB" id="6597672at2759"/>
<feature type="domain" description="Ig-like" evidence="19">
    <location>
        <begin position="224"/>
        <end position="334"/>
    </location>
</feature>
<evidence type="ECO:0000256" key="14">
    <source>
        <dbReference type="PIRSR" id="PIRSR000615-4"/>
    </source>
</evidence>
<evidence type="ECO:0000256" key="2">
    <source>
        <dbReference type="ARBA" id="ARBA00011902"/>
    </source>
</evidence>
<dbReference type="InterPro" id="IPR013098">
    <property type="entry name" value="Ig_I-set"/>
</dbReference>
<keyword evidence="12 15" id="KW-0547">Nucleotide-binding</keyword>
<dbReference type="InterPro" id="IPR036179">
    <property type="entry name" value="Ig-like_dom_sf"/>
</dbReference>
<proteinExistence type="predicted"/>
<dbReference type="InterPro" id="IPR011009">
    <property type="entry name" value="Kinase-like_dom_sf"/>
</dbReference>
<dbReference type="InterPro" id="IPR007110">
    <property type="entry name" value="Ig-like_dom"/>
</dbReference>
<dbReference type="PANTHER" id="PTHR24416">
    <property type="entry name" value="TYROSINE-PROTEIN KINASE RECEPTOR"/>
    <property type="match status" value="1"/>
</dbReference>
<evidence type="ECO:0000256" key="12">
    <source>
        <dbReference type="PIRSR" id="PIRSR000615-2"/>
    </source>
</evidence>
<evidence type="ECO:0000259" key="19">
    <source>
        <dbReference type="PROSITE" id="PS50835"/>
    </source>
</evidence>
<dbReference type="PANTHER" id="PTHR24416:SF600">
    <property type="entry name" value="PDGF- AND VEGF-RECEPTOR RELATED, ISOFORM J"/>
    <property type="match status" value="1"/>
</dbReference>
<dbReference type="InterPro" id="IPR017441">
    <property type="entry name" value="Protein_kinase_ATP_BS"/>
</dbReference>
<dbReference type="Proteomes" id="UP000694846">
    <property type="component" value="Unplaced"/>
</dbReference>
<feature type="binding site" evidence="13">
    <location>
        <position position="1058"/>
    </location>
    <ligand>
        <name>Mg(2+)</name>
        <dbReference type="ChEBI" id="CHEBI:18420"/>
    </ligand>
</feature>
<evidence type="ECO:0000256" key="1">
    <source>
        <dbReference type="ARBA" id="ARBA00004167"/>
    </source>
</evidence>
<keyword evidence="17" id="KW-0732">Signal</keyword>
<keyword evidence="20" id="KW-1185">Reference proteome</keyword>
<feature type="binding site" evidence="12 15">
    <location>
        <position position="871"/>
    </location>
    <ligand>
        <name>ATP</name>
        <dbReference type="ChEBI" id="CHEBI:30616"/>
    </ligand>
</feature>
<dbReference type="GO" id="GO:0043235">
    <property type="term" value="C:receptor complex"/>
    <property type="evidence" value="ECO:0007669"/>
    <property type="project" value="TreeGrafter"/>
</dbReference>
<feature type="binding site" evidence="12">
    <location>
        <position position="1044"/>
    </location>
    <ligand>
        <name>ATP</name>
        <dbReference type="ChEBI" id="CHEBI:30616"/>
    </ligand>
</feature>
<protein>
    <recommendedName>
        <fullName evidence="2">receptor protein-tyrosine kinase</fullName>
        <ecNumber evidence="2">2.7.10.1</ecNumber>
    </recommendedName>
</protein>
<dbReference type="InterPro" id="IPR000719">
    <property type="entry name" value="Prot_kinase_dom"/>
</dbReference>
<evidence type="ECO:0000256" key="13">
    <source>
        <dbReference type="PIRSR" id="PIRSR000615-3"/>
    </source>
</evidence>
<dbReference type="GO" id="GO:0004714">
    <property type="term" value="F:transmembrane receptor protein tyrosine kinase activity"/>
    <property type="evidence" value="ECO:0007669"/>
    <property type="project" value="UniProtKB-EC"/>
</dbReference>
<dbReference type="Pfam" id="PF21339">
    <property type="entry name" value="VEGFR-1-like_Ig-like"/>
    <property type="match status" value="1"/>
</dbReference>
<evidence type="ECO:0000259" key="18">
    <source>
        <dbReference type="PROSITE" id="PS50011"/>
    </source>
</evidence>
<dbReference type="PROSITE" id="PS00107">
    <property type="entry name" value="PROTEIN_KINASE_ATP"/>
    <property type="match status" value="1"/>
</dbReference>
<feature type="binding site" evidence="12">
    <location>
        <begin position="844"/>
        <end position="851"/>
    </location>
    <ligand>
        <name>ATP</name>
        <dbReference type="ChEBI" id="CHEBI:30616"/>
    </ligand>
</feature>
<dbReference type="SMART" id="SM00409">
    <property type="entry name" value="IG"/>
    <property type="match status" value="7"/>
</dbReference>
<evidence type="ECO:0000256" key="17">
    <source>
        <dbReference type="SAM" id="SignalP"/>
    </source>
</evidence>
<keyword evidence="7 21" id="KW-0675">Receptor</keyword>
<dbReference type="InterPro" id="IPR013151">
    <property type="entry name" value="Immunoglobulin_dom"/>
</dbReference>
<dbReference type="Gene3D" id="2.60.40.10">
    <property type="entry name" value="Immunoglobulins"/>
    <property type="match status" value="7"/>
</dbReference>
<dbReference type="Pfam" id="PF00047">
    <property type="entry name" value="ig"/>
    <property type="match status" value="1"/>
</dbReference>
<dbReference type="InterPro" id="IPR003598">
    <property type="entry name" value="Ig_sub2"/>
</dbReference>
<organism evidence="20 21">
    <name type="scientific">Sipha flava</name>
    <name type="common">yellow sugarcane aphid</name>
    <dbReference type="NCBI Taxonomy" id="143950"/>
    <lineage>
        <taxon>Eukaryota</taxon>
        <taxon>Metazoa</taxon>
        <taxon>Ecdysozoa</taxon>
        <taxon>Arthropoda</taxon>
        <taxon>Hexapoda</taxon>
        <taxon>Insecta</taxon>
        <taxon>Pterygota</taxon>
        <taxon>Neoptera</taxon>
        <taxon>Paraneoptera</taxon>
        <taxon>Hemiptera</taxon>
        <taxon>Sternorrhyncha</taxon>
        <taxon>Aphidomorpha</taxon>
        <taxon>Aphidoidea</taxon>
        <taxon>Aphididae</taxon>
        <taxon>Sipha</taxon>
    </lineage>
</organism>
<dbReference type="InterPro" id="IPR050122">
    <property type="entry name" value="RTK"/>
</dbReference>
<comment type="subcellular location">
    <subcellularLocation>
        <location evidence="1">Membrane</location>
        <topology evidence="1">Single-pass membrane protein</topology>
    </subcellularLocation>
</comment>